<dbReference type="RefSeq" id="WP_218118717.1">
    <property type="nucleotide sequence ID" value="NZ_FNHQ01000006.1"/>
</dbReference>
<sequence>MHSHTYSGNPLGCAVALGVLRIFQTQSVLRQVQEKSQWLTTRFQEVLGENPHVGEIRHIGFIYALELVENLQDNRVGYKIYKKALEQGLILRPQGNVIYFNPPLNIKKRELSLAMRRTQEFIKEVLLS</sequence>
<dbReference type="AlphaFoldDB" id="A0A1G9SW56"/>
<dbReference type="Proteomes" id="UP000199309">
    <property type="component" value="Unassembled WGS sequence"/>
</dbReference>
<dbReference type="Pfam" id="PF00202">
    <property type="entry name" value="Aminotran_3"/>
    <property type="match status" value="1"/>
</dbReference>
<evidence type="ECO:0000313" key="3">
    <source>
        <dbReference type="EMBL" id="SDM39688.1"/>
    </source>
</evidence>
<keyword evidence="1 3" id="KW-0032">Aminotransferase</keyword>
<keyword evidence="2 3" id="KW-0808">Transferase</keyword>
<name>A0A1G9SW56_9FIRM</name>
<dbReference type="EMBL" id="FNHQ01000006">
    <property type="protein sequence ID" value="SDM39688.1"/>
    <property type="molecule type" value="Genomic_DNA"/>
</dbReference>
<dbReference type="GO" id="GO:0030170">
    <property type="term" value="F:pyridoxal phosphate binding"/>
    <property type="evidence" value="ECO:0007669"/>
    <property type="project" value="InterPro"/>
</dbReference>
<dbReference type="Gene3D" id="3.90.1150.10">
    <property type="entry name" value="Aspartate Aminotransferase, domain 1"/>
    <property type="match status" value="1"/>
</dbReference>
<dbReference type="SUPFAM" id="SSF53383">
    <property type="entry name" value="PLP-dependent transferases"/>
    <property type="match status" value="1"/>
</dbReference>
<accession>A0A1G9SW56</accession>
<gene>
    <name evidence="3" type="ORF">SAMN05660299_00798</name>
</gene>
<reference evidence="3 4" key="1">
    <citation type="submission" date="2016-10" db="EMBL/GenBank/DDBJ databases">
        <authorList>
            <person name="de Groot N.N."/>
        </authorList>
    </citation>
    <scope>NUCLEOTIDE SEQUENCE [LARGE SCALE GENOMIC DNA]</scope>
    <source>
        <strain evidence="3 4">DSM 16981</strain>
    </source>
</reference>
<dbReference type="PANTHER" id="PTHR42684:SF3">
    <property type="entry name" value="ADENOSYLMETHIONINE-8-AMINO-7-OXONONANOATE AMINOTRANSFERASE"/>
    <property type="match status" value="1"/>
</dbReference>
<keyword evidence="4" id="KW-1185">Reference proteome</keyword>
<dbReference type="STRING" id="349095.SAMN05660299_00798"/>
<organism evidence="3 4">
    <name type="scientific">Megasphaera paucivorans</name>
    <dbReference type="NCBI Taxonomy" id="349095"/>
    <lineage>
        <taxon>Bacteria</taxon>
        <taxon>Bacillati</taxon>
        <taxon>Bacillota</taxon>
        <taxon>Negativicutes</taxon>
        <taxon>Veillonellales</taxon>
        <taxon>Veillonellaceae</taxon>
        <taxon>Megasphaera</taxon>
    </lineage>
</organism>
<protein>
    <submittedName>
        <fullName evidence="3">Aminotransferase class-III</fullName>
    </submittedName>
</protein>
<evidence type="ECO:0000256" key="2">
    <source>
        <dbReference type="ARBA" id="ARBA00022679"/>
    </source>
</evidence>
<dbReference type="PANTHER" id="PTHR42684">
    <property type="entry name" value="ADENOSYLMETHIONINE-8-AMINO-7-OXONONANOATE AMINOTRANSFERASE"/>
    <property type="match status" value="1"/>
</dbReference>
<dbReference type="GO" id="GO:0009102">
    <property type="term" value="P:biotin biosynthetic process"/>
    <property type="evidence" value="ECO:0007669"/>
    <property type="project" value="TreeGrafter"/>
</dbReference>
<dbReference type="InterPro" id="IPR005814">
    <property type="entry name" value="Aminotrans_3"/>
</dbReference>
<evidence type="ECO:0000256" key="1">
    <source>
        <dbReference type="ARBA" id="ARBA00022576"/>
    </source>
</evidence>
<dbReference type="GO" id="GO:0004015">
    <property type="term" value="F:adenosylmethionine-8-amino-7-oxononanoate transaminase activity"/>
    <property type="evidence" value="ECO:0007669"/>
    <property type="project" value="TreeGrafter"/>
</dbReference>
<proteinExistence type="predicted"/>
<evidence type="ECO:0000313" key="4">
    <source>
        <dbReference type="Proteomes" id="UP000199309"/>
    </source>
</evidence>
<dbReference type="InterPro" id="IPR015424">
    <property type="entry name" value="PyrdxlP-dep_Trfase"/>
</dbReference>
<dbReference type="InterPro" id="IPR015422">
    <property type="entry name" value="PyrdxlP-dep_Trfase_small"/>
</dbReference>